<comment type="similarity">
    <text evidence="1">Belongs to the CutA family.</text>
</comment>
<dbReference type="Proteomes" id="UP000315133">
    <property type="component" value="Unassembled WGS sequence"/>
</dbReference>
<dbReference type="InterPro" id="IPR015867">
    <property type="entry name" value="N-reg_PII/ATP_PRibTrfase_C"/>
</dbReference>
<dbReference type="GO" id="GO:0010038">
    <property type="term" value="P:response to metal ion"/>
    <property type="evidence" value="ECO:0007669"/>
    <property type="project" value="InterPro"/>
</dbReference>
<dbReference type="GO" id="GO:0005507">
    <property type="term" value="F:copper ion binding"/>
    <property type="evidence" value="ECO:0007669"/>
    <property type="project" value="TreeGrafter"/>
</dbReference>
<protein>
    <submittedName>
        <fullName evidence="3">Periplasmic divalent cation tolerance protein</fullName>
    </submittedName>
</protein>
<organism evidence="3 4">
    <name type="scientific">Ornithinimicrobium humiphilum</name>
    <dbReference type="NCBI Taxonomy" id="125288"/>
    <lineage>
        <taxon>Bacteria</taxon>
        <taxon>Bacillati</taxon>
        <taxon>Actinomycetota</taxon>
        <taxon>Actinomycetes</taxon>
        <taxon>Micrococcales</taxon>
        <taxon>Ornithinimicrobiaceae</taxon>
        <taxon>Ornithinimicrobium</taxon>
    </lineage>
</organism>
<name>A0A543K7Y1_9MICO</name>
<dbReference type="Gene3D" id="3.30.70.120">
    <property type="match status" value="1"/>
</dbReference>
<dbReference type="AlphaFoldDB" id="A0A543K7Y1"/>
<dbReference type="InterPro" id="IPR011322">
    <property type="entry name" value="N-reg_PII-like_a/b"/>
</dbReference>
<feature type="region of interest" description="Disordered" evidence="2">
    <location>
        <begin position="112"/>
        <end position="135"/>
    </location>
</feature>
<keyword evidence="4" id="KW-1185">Reference proteome</keyword>
<dbReference type="Pfam" id="PF03091">
    <property type="entry name" value="CutA1"/>
    <property type="match status" value="1"/>
</dbReference>
<comment type="caution">
    <text evidence="3">The sequence shown here is derived from an EMBL/GenBank/DDBJ whole genome shotgun (WGS) entry which is preliminary data.</text>
</comment>
<dbReference type="EMBL" id="VFPU01000002">
    <property type="protein sequence ID" value="TQM91192.1"/>
    <property type="molecule type" value="Genomic_DNA"/>
</dbReference>
<dbReference type="RefSeq" id="WP_238329816.1">
    <property type="nucleotide sequence ID" value="NZ_BAAAIL010000001.1"/>
</dbReference>
<evidence type="ECO:0000256" key="2">
    <source>
        <dbReference type="SAM" id="MobiDB-lite"/>
    </source>
</evidence>
<evidence type="ECO:0000313" key="3">
    <source>
        <dbReference type="EMBL" id="TQM91192.1"/>
    </source>
</evidence>
<evidence type="ECO:0000256" key="1">
    <source>
        <dbReference type="ARBA" id="ARBA00010169"/>
    </source>
</evidence>
<reference evidence="3 4" key="1">
    <citation type="submission" date="2019-06" db="EMBL/GenBank/DDBJ databases">
        <title>Sequencing the genomes of 1000 actinobacteria strains.</title>
        <authorList>
            <person name="Klenk H.-P."/>
        </authorList>
    </citation>
    <scope>NUCLEOTIDE SEQUENCE [LARGE SCALE GENOMIC DNA]</scope>
    <source>
        <strain evidence="3 4">DSM 12362</strain>
    </source>
</reference>
<accession>A0A543K7Y1</accession>
<dbReference type="SUPFAM" id="SSF54913">
    <property type="entry name" value="GlnB-like"/>
    <property type="match status" value="1"/>
</dbReference>
<proteinExistence type="inferred from homology"/>
<dbReference type="PANTHER" id="PTHR23419:SF8">
    <property type="entry name" value="FI09726P"/>
    <property type="match status" value="1"/>
</dbReference>
<gene>
    <name evidence="3" type="ORF">FB476_2927</name>
</gene>
<dbReference type="PANTHER" id="PTHR23419">
    <property type="entry name" value="DIVALENT CATION TOLERANCE CUTA-RELATED"/>
    <property type="match status" value="1"/>
</dbReference>
<evidence type="ECO:0000313" key="4">
    <source>
        <dbReference type="Proteomes" id="UP000315133"/>
    </source>
</evidence>
<sequence>MTDPRAAVELPLVEARISVPDVASARTIADTLIARKLAACVQVLGPMLSFYTWEDEVHSNEEWLLLAKTTENAFPGLAEAVVHLHRYDVPEIIAVPVSHALSSYADWVRTGAAPDSPGDGDEDGAEGRRLHGIPG</sequence>
<dbReference type="InterPro" id="IPR004323">
    <property type="entry name" value="Ion_tolerance_CutA"/>
</dbReference>